<sequence length="69" mass="8129">MVAGHYDITLSTIIPTTRKTDEYFKKTLVPLNVMSFLVSRQLGRQRNYSNLRKWVWLRILENLGAMSQK</sequence>
<dbReference type="GeneID" id="115869047"/>
<dbReference type="Proteomes" id="UP000694863">
    <property type="component" value="Unplaced"/>
</dbReference>
<name>A0ABM1VJD5_ECHTE</name>
<gene>
    <name evidence="2" type="primary">LOC115869047</name>
</gene>
<keyword evidence="1" id="KW-1185">Reference proteome</keyword>
<accession>A0ABM1VJD5</accession>
<dbReference type="RefSeq" id="XP_030740950.1">
    <property type="nucleotide sequence ID" value="XM_030885090.2"/>
</dbReference>
<reference evidence="2" key="1">
    <citation type="submission" date="2025-08" db="UniProtKB">
        <authorList>
            <consortium name="RefSeq"/>
        </authorList>
    </citation>
    <scope>IDENTIFICATION</scope>
</reference>
<proteinExistence type="predicted"/>
<protein>
    <submittedName>
        <fullName evidence="2">Embryonic testis differentiation protein homolog B-like</fullName>
    </submittedName>
</protein>
<organism evidence="1 2">
    <name type="scientific">Echinops telfairi</name>
    <name type="common">Lesser hedgehog tenrec</name>
    <dbReference type="NCBI Taxonomy" id="9371"/>
    <lineage>
        <taxon>Eukaryota</taxon>
        <taxon>Metazoa</taxon>
        <taxon>Chordata</taxon>
        <taxon>Craniata</taxon>
        <taxon>Vertebrata</taxon>
        <taxon>Euteleostomi</taxon>
        <taxon>Mammalia</taxon>
        <taxon>Eutheria</taxon>
        <taxon>Afrotheria</taxon>
        <taxon>Tenrecidae</taxon>
        <taxon>Tenrecinae</taxon>
        <taxon>Echinops</taxon>
    </lineage>
</organism>
<evidence type="ECO:0000313" key="1">
    <source>
        <dbReference type="Proteomes" id="UP000694863"/>
    </source>
</evidence>
<evidence type="ECO:0000313" key="2">
    <source>
        <dbReference type="RefSeq" id="XP_030740950.1"/>
    </source>
</evidence>